<accession>A0A6M3LGR2</accession>
<proteinExistence type="predicted"/>
<sequence length="75" mass="8416">MLDIQKDALTMKVEYSGDNPLYIGYANPGTATSEVTWQIRKVTVDANGNVTDIKFASGTSKFDKEWDERATYVYS</sequence>
<name>A0A6M3LGR2_9ZZZZ</name>
<dbReference type="AlphaFoldDB" id="A0A6M3LGR2"/>
<reference evidence="2" key="1">
    <citation type="submission" date="2020-03" db="EMBL/GenBank/DDBJ databases">
        <title>The deep terrestrial virosphere.</title>
        <authorList>
            <person name="Holmfeldt K."/>
            <person name="Nilsson E."/>
            <person name="Simone D."/>
            <person name="Lopez-Fernandez M."/>
            <person name="Wu X."/>
            <person name="de Brujin I."/>
            <person name="Lundin D."/>
            <person name="Andersson A."/>
            <person name="Bertilsson S."/>
            <person name="Dopson M."/>
        </authorList>
    </citation>
    <scope>NUCLEOTIDE SEQUENCE</scope>
    <source>
        <strain evidence="1">MM415A00503</strain>
        <strain evidence="2">MM415B03860</strain>
    </source>
</reference>
<evidence type="ECO:0000313" key="1">
    <source>
        <dbReference type="EMBL" id="QJA81656.1"/>
    </source>
</evidence>
<evidence type="ECO:0000313" key="2">
    <source>
        <dbReference type="EMBL" id="QJA94437.1"/>
    </source>
</evidence>
<dbReference type="EMBL" id="MT142466">
    <property type="protein sequence ID" value="QJA81656.1"/>
    <property type="molecule type" value="Genomic_DNA"/>
</dbReference>
<gene>
    <name evidence="1" type="ORF">MM415A00503_0011</name>
    <name evidence="2" type="ORF">MM415B03860_0008</name>
</gene>
<protein>
    <submittedName>
        <fullName evidence="2">Uncharacterized protein</fullName>
    </submittedName>
</protein>
<dbReference type="EMBL" id="MT143231">
    <property type="protein sequence ID" value="QJA94437.1"/>
    <property type="molecule type" value="Genomic_DNA"/>
</dbReference>
<organism evidence="2">
    <name type="scientific">viral metagenome</name>
    <dbReference type="NCBI Taxonomy" id="1070528"/>
    <lineage>
        <taxon>unclassified sequences</taxon>
        <taxon>metagenomes</taxon>
        <taxon>organismal metagenomes</taxon>
    </lineage>
</organism>